<reference evidence="2" key="2">
    <citation type="submission" date="2023-06" db="EMBL/GenBank/DDBJ databases">
        <authorList>
            <person name="Ma L."/>
            <person name="Liu K.-W."/>
            <person name="Li Z."/>
            <person name="Hsiao Y.-Y."/>
            <person name="Qi Y."/>
            <person name="Fu T."/>
            <person name="Tang G."/>
            <person name="Zhang D."/>
            <person name="Sun W.-H."/>
            <person name="Liu D.-K."/>
            <person name="Li Y."/>
            <person name="Chen G.-Z."/>
            <person name="Liu X.-D."/>
            <person name="Liao X.-Y."/>
            <person name="Jiang Y.-T."/>
            <person name="Yu X."/>
            <person name="Hao Y."/>
            <person name="Huang J."/>
            <person name="Zhao X.-W."/>
            <person name="Ke S."/>
            <person name="Chen Y.-Y."/>
            <person name="Wu W.-L."/>
            <person name="Hsu J.-L."/>
            <person name="Lin Y.-F."/>
            <person name="Huang M.-D."/>
            <person name="Li C.-Y."/>
            <person name="Huang L."/>
            <person name="Wang Z.-W."/>
            <person name="Zhao X."/>
            <person name="Zhong W.-Y."/>
            <person name="Peng D.-H."/>
            <person name="Ahmad S."/>
            <person name="Lan S."/>
            <person name="Zhang J.-S."/>
            <person name="Tsai W.-C."/>
            <person name="Van De Peer Y."/>
            <person name="Liu Z.-J."/>
        </authorList>
    </citation>
    <scope>NUCLEOTIDE SEQUENCE</scope>
    <source>
        <strain evidence="2">SCP</strain>
        <tissue evidence="2">Leaves</tissue>
    </source>
</reference>
<proteinExistence type="predicted"/>
<sequence>MEERNDGEVNGMDVLGEVLGKEHCGRVRGMGSGVTPSQYFGGGRGRADGFGGISSQ</sequence>
<name>A0AAV9A2S8_ACOGR</name>
<dbReference type="EMBL" id="JAUJYN010000016">
    <property type="protein sequence ID" value="KAK1258483.1"/>
    <property type="molecule type" value="Genomic_DNA"/>
</dbReference>
<evidence type="ECO:0000256" key="1">
    <source>
        <dbReference type="SAM" id="MobiDB-lite"/>
    </source>
</evidence>
<accession>A0AAV9A2S8</accession>
<evidence type="ECO:0000313" key="3">
    <source>
        <dbReference type="Proteomes" id="UP001179952"/>
    </source>
</evidence>
<feature type="region of interest" description="Disordered" evidence="1">
    <location>
        <begin position="27"/>
        <end position="56"/>
    </location>
</feature>
<protein>
    <submittedName>
        <fullName evidence="2">Uncharacterized protein</fullName>
    </submittedName>
</protein>
<dbReference type="Proteomes" id="UP001179952">
    <property type="component" value="Unassembled WGS sequence"/>
</dbReference>
<dbReference type="AlphaFoldDB" id="A0AAV9A2S8"/>
<organism evidence="2 3">
    <name type="scientific">Acorus gramineus</name>
    <name type="common">Dwarf sweet flag</name>
    <dbReference type="NCBI Taxonomy" id="55184"/>
    <lineage>
        <taxon>Eukaryota</taxon>
        <taxon>Viridiplantae</taxon>
        <taxon>Streptophyta</taxon>
        <taxon>Embryophyta</taxon>
        <taxon>Tracheophyta</taxon>
        <taxon>Spermatophyta</taxon>
        <taxon>Magnoliopsida</taxon>
        <taxon>Liliopsida</taxon>
        <taxon>Acoraceae</taxon>
        <taxon>Acorus</taxon>
    </lineage>
</organism>
<comment type="caution">
    <text evidence="2">The sequence shown here is derived from an EMBL/GenBank/DDBJ whole genome shotgun (WGS) entry which is preliminary data.</text>
</comment>
<gene>
    <name evidence="2" type="ORF">QJS04_geneDACA011498</name>
</gene>
<keyword evidence="3" id="KW-1185">Reference proteome</keyword>
<feature type="compositionally biased region" description="Gly residues" evidence="1">
    <location>
        <begin position="40"/>
        <end position="56"/>
    </location>
</feature>
<reference evidence="2" key="1">
    <citation type="journal article" date="2023" name="Nat. Commun.">
        <title>Diploid and tetraploid genomes of Acorus and the evolution of monocots.</title>
        <authorList>
            <person name="Ma L."/>
            <person name="Liu K.W."/>
            <person name="Li Z."/>
            <person name="Hsiao Y.Y."/>
            <person name="Qi Y."/>
            <person name="Fu T."/>
            <person name="Tang G.D."/>
            <person name="Zhang D."/>
            <person name="Sun W.H."/>
            <person name="Liu D.K."/>
            <person name="Li Y."/>
            <person name="Chen G.Z."/>
            <person name="Liu X.D."/>
            <person name="Liao X.Y."/>
            <person name="Jiang Y.T."/>
            <person name="Yu X."/>
            <person name="Hao Y."/>
            <person name="Huang J."/>
            <person name="Zhao X.W."/>
            <person name="Ke S."/>
            <person name="Chen Y.Y."/>
            <person name="Wu W.L."/>
            <person name="Hsu J.L."/>
            <person name="Lin Y.F."/>
            <person name="Huang M.D."/>
            <person name="Li C.Y."/>
            <person name="Huang L."/>
            <person name="Wang Z.W."/>
            <person name="Zhao X."/>
            <person name="Zhong W.Y."/>
            <person name="Peng D.H."/>
            <person name="Ahmad S."/>
            <person name="Lan S."/>
            <person name="Zhang J.S."/>
            <person name="Tsai W.C."/>
            <person name="Van de Peer Y."/>
            <person name="Liu Z.J."/>
        </authorList>
    </citation>
    <scope>NUCLEOTIDE SEQUENCE</scope>
    <source>
        <strain evidence="2">SCP</strain>
    </source>
</reference>
<evidence type="ECO:0000313" key="2">
    <source>
        <dbReference type="EMBL" id="KAK1258483.1"/>
    </source>
</evidence>